<dbReference type="EMBL" id="KA649466">
    <property type="protein sequence ID" value="AFP64095.1"/>
    <property type="molecule type" value="mRNA"/>
</dbReference>
<dbReference type="VEuPathDB" id="VectorBase:MDOA009648"/>
<dbReference type="VEuPathDB" id="VectorBase:MDOMA2_001341"/>
<evidence type="ECO:0000256" key="5">
    <source>
        <dbReference type="ARBA" id="ARBA00022777"/>
    </source>
</evidence>
<dbReference type="GO" id="GO:0004674">
    <property type="term" value="F:protein serine/threonine kinase activity"/>
    <property type="evidence" value="ECO:0007669"/>
    <property type="project" value="UniProtKB-KW"/>
</dbReference>
<feature type="region of interest" description="Disordered" evidence="10">
    <location>
        <begin position="399"/>
        <end position="440"/>
    </location>
</feature>
<comment type="catalytic activity">
    <reaction evidence="7">
        <text>L-threonyl-[protein] + ATP = O-phospho-L-threonyl-[protein] + ADP + H(+)</text>
        <dbReference type="Rhea" id="RHEA:46608"/>
        <dbReference type="Rhea" id="RHEA-COMP:11060"/>
        <dbReference type="Rhea" id="RHEA-COMP:11605"/>
        <dbReference type="ChEBI" id="CHEBI:15378"/>
        <dbReference type="ChEBI" id="CHEBI:30013"/>
        <dbReference type="ChEBI" id="CHEBI:30616"/>
        <dbReference type="ChEBI" id="CHEBI:61977"/>
        <dbReference type="ChEBI" id="CHEBI:456216"/>
        <dbReference type="EC" id="2.7.11.1"/>
    </reaction>
</comment>
<keyword evidence="9" id="KW-0175">Coiled coil</keyword>
<dbReference type="PANTHER" id="PTHR47167">
    <property type="entry name" value="SERINE/THREONINE-PROTEIN KINASE TAO1-LIKE PROTEIN"/>
    <property type="match status" value="1"/>
</dbReference>
<feature type="compositionally biased region" description="Polar residues" evidence="10">
    <location>
        <begin position="245"/>
        <end position="259"/>
    </location>
</feature>
<evidence type="ECO:0000256" key="2">
    <source>
        <dbReference type="ARBA" id="ARBA00022527"/>
    </source>
</evidence>
<reference evidence="11" key="1">
    <citation type="submission" date="2012-08" db="EMBL/GenBank/DDBJ databases">
        <title>Transcriptome of adult Musca domestica launches a platform for comparative house fly gene expression and characterization of differential gene expression among resistant and susceptible house flies.</title>
        <authorList>
            <person name="Liu N."/>
            <person name="Zhang L."/>
            <person name="Li M."/>
            <person name="Reid W."/>
        </authorList>
    </citation>
    <scope>NUCLEOTIDE SEQUENCE</scope>
    <source>
        <strain evidence="11">ALHF</strain>
        <tissue evidence="11">Whole body</tissue>
    </source>
</reference>
<keyword evidence="2" id="KW-0723">Serine/threonine-protein kinase</keyword>
<feature type="compositionally biased region" description="Basic and acidic residues" evidence="10">
    <location>
        <begin position="399"/>
        <end position="428"/>
    </location>
</feature>
<evidence type="ECO:0000256" key="10">
    <source>
        <dbReference type="SAM" id="MobiDB-lite"/>
    </source>
</evidence>
<evidence type="ECO:0000256" key="4">
    <source>
        <dbReference type="ARBA" id="ARBA00022741"/>
    </source>
</evidence>
<dbReference type="AlphaFoldDB" id="T1PL66"/>
<feature type="compositionally biased region" description="Polar residues" evidence="10">
    <location>
        <begin position="189"/>
        <end position="201"/>
    </location>
</feature>
<dbReference type="InterPro" id="IPR051234">
    <property type="entry name" value="TAO_STE20_kinase"/>
</dbReference>
<dbReference type="VEuPathDB" id="VectorBase:MDOMA2_016982"/>
<comment type="catalytic activity">
    <reaction evidence="8">
        <text>L-seryl-[protein] + ATP = O-phospho-L-seryl-[protein] + ADP + H(+)</text>
        <dbReference type="Rhea" id="RHEA:17989"/>
        <dbReference type="Rhea" id="RHEA-COMP:9863"/>
        <dbReference type="Rhea" id="RHEA-COMP:11604"/>
        <dbReference type="ChEBI" id="CHEBI:15378"/>
        <dbReference type="ChEBI" id="CHEBI:29999"/>
        <dbReference type="ChEBI" id="CHEBI:30616"/>
        <dbReference type="ChEBI" id="CHEBI:83421"/>
        <dbReference type="ChEBI" id="CHEBI:456216"/>
        <dbReference type="EC" id="2.7.11.1"/>
    </reaction>
</comment>
<name>T1PL66_MUSDO</name>
<keyword evidence="4" id="KW-0547">Nucleotide-binding</keyword>
<organism evidence="11">
    <name type="scientific">Musca domestica</name>
    <name type="common">House fly</name>
    <dbReference type="NCBI Taxonomy" id="7370"/>
    <lineage>
        <taxon>Eukaryota</taxon>
        <taxon>Metazoa</taxon>
        <taxon>Ecdysozoa</taxon>
        <taxon>Arthropoda</taxon>
        <taxon>Hexapoda</taxon>
        <taxon>Insecta</taxon>
        <taxon>Pterygota</taxon>
        <taxon>Neoptera</taxon>
        <taxon>Endopterygota</taxon>
        <taxon>Diptera</taxon>
        <taxon>Brachycera</taxon>
        <taxon>Muscomorpha</taxon>
        <taxon>Muscoidea</taxon>
        <taxon>Muscidae</taxon>
        <taxon>Musca</taxon>
    </lineage>
</organism>
<feature type="compositionally biased region" description="Polar residues" evidence="10">
    <location>
        <begin position="753"/>
        <end position="774"/>
    </location>
</feature>
<evidence type="ECO:0000256" key="1">
    <source>
        <dbReference type="ARBA" id="ARBA00012513"/>
    </source>
</evidence>
<dbReference type="PANTHER" id="PTHR47167:SF4">
    <property type="entry name" value="SERINE_THREONINE-PROTEIN KINASE TAO"/>
    <property type="match status" value="1"/>
</dbReference>
<sequence>MSLAATHPNLLPTVIQSDIKHNLDSLVSQLCNLRLGTNQHQRLLLLRQRQLIEEDELRLKHYVEYEKFQKALRQANDVHTAQQQYLYIQPTAINQQGYLNFGNGLVPSLNHTPNPAPGVQAVPQQQQIISANTQTTAVSASVQGYAVMLNPQINMQPSQQQQQQQAISGAVSRNSSRQRNLPPLPSIMHNMNNNVTPTNSTAVVPAPVPHQQHQQQQQQPPHSLMSTMSMGSGPGGMPQSQQQTCGNMSSAGDRMSQTSQQQPPLQPPRYLGFPIQANEHGPNNFATIRTTSIVTKQQKEHMQEEMHEQMSGYKRMRREHQAALLKLEEKCKVEMEAHKNALDKEYDNLLHNFTRELERLEAKHQQDLERRMKQTTAAEKKLHKEITLKQECDRKTYDMQRKKDYKANKERWKRELSMDESTPKRQRDLTLQSQKDSLKQAEAQEEQRLLSLQKKYIELEMRKFKRRRLIALHELEDQLLRDELSKKQHQLEQAHAMLLKHHEKTQELEYRQQKSVHHLREEQINKQHDTELQNQKDYMERVKKDLVRKHALEIRQHPKSLKQKELQIRKQFRETCKTQTKQYKRYKAQILQTTPKEQQKEVIKQLKEEKHRKLTLLGEQYEQSIADMFQSQSYKLDESQVIECQRTNEMLEYELDVLTAYQNKNKKQAQEQRDRERRELENRVAVRRSVLENKMEAELLQFNQERAERLRLMHEKHVKEIDAFDEESITLGFSAMAVAEGSREAYPDEEGSLSGSMISLAHSNSSTSFPAGSL</sequence>
<feature type="compositionally biased region" description="Low complexity" evidence="10">
    <location>
        <begin position="202"/>
        <end position="244"/>
    </location>
</feature>
<evidence type="ECO:0000256" key="6">
    <source>
        <dbReference type="ARBA" id="ARBA00022840"/>
    </source>
</evidence>
<feature type="region of interest" description="Disordered" evidence="10">
    <location>
        <begin position="742"/>
        <end position="774"/>
    </location>
</feature>
<proteinExistence type="evidence at transcript level"/>
<dbReference type="GO" id="GO:0005737">
    <property type="term" value="C:cytoplasm"/>
    <property type="evidence" value="ECO:0007669"/>
    <property type="project" value="TreeGrafter"/>
</dbReference>
<evidence type="ECO:0000313" key="11">
    <source>
        <dbReference type="EMBL" id="AFP64095.1"/>
    </source>
</evidence>
<dbReference type="GO" id="GO:0005524">
    <property type="term" value="F:ATP binding"/>
    <property type="evidence" value="ECO:0007669"/>
    <property type="project" value="UniProtKB-KW"/>
</dbReference>
<keyword evidence="5" id="KW-0418">Kinase</keyword>
<feature type="coiled-coil region" evidence="9">
    <location>
        <begin position="310"/>
        <end position="385"/>
    </location>
</feature>
<evidence type="ECO:0000256" key="7">
    <source>
        <dbReference type="ARBA" id="ARBA00047899"/>
    </source>
</evidence>
<evidence type="ECO:0000256" key="3">
    <source>
        <dbReference type="ARBA" id="ARBA00022679"/>
    </source>
</evidence>
<dbReference type="EC" id="2.7.11.1" evidence="1"/>
<keyword evidence="6" id="KW-0067">ATP-binding</keyword>
<keyword evidence="3" id="KW-0808">Transferase</keyword>
<evidence type="ECO:0000256" key="8">
    <source>
        <dbReference type="ARBA" id="ARBA00048679"/>
    </source>
</evidence>
<protein>
    <recommendedName>
        <fullName evidence="1">non-specific serine/threonine protein kinase</fullName>
        <ecNumber evidence="1">2.7.11.1</ecNumber>
    </recommendedName>
</protein>
<evidence type="ECO:0000256" key="9">
    <source>
        <dbReference type="SAM" id="Coils"/>
    </source>
</evidence>
<dbReference type="VEuPathDB" id="VectorBase:MDOA000038"/>
<accession>T1PL66</accession>
<feature type="region of interest" description="Disordered" evidence="10">
    <location>
        <begin position="155"/>
        <end position="268"/>
    </location>
</feature>